<evidence type="ECO:0000313" key="2">
    <source>
        <dbReference type="EMBL" id="RIB09737.1"/>
    </source>
</evidence>
<feature type="domain" description="Protein kinase" evidence="1">
    <location>
        <begin position="49"/>
        <end position="312"/>
    </location>
</feature>
<proteinExistence type="predicted"/>
<dbReference type="InterPro" id="IPR011009">
    <property type="entry name" value="Kinase-like_dom_sf"/>
</dbReference>
<dbReference type="SUPFAM" id="SSF56112">
    <property type="entry name" value="Protein kinase-like (PK-like)"/>
    <property type="match status" value="1"/>
</dbReference>
<evidence type="ECO:0000259" key="1">
    <source>
        <dbReference type="PROSITE" id="PS50011"/>
    </source>
</evidence>
<dbReference type="InterPro" id="IPR001245">
    <property type="entry name" value="Ser-Thr/Tyr_kinase_cat_dom"/>
</dbReference>
<dbReference type="EMBL" id="QKWP01001333">
    <property type="protein sequence ID" value="RIB09737.1"/>
    <property type="molecule type" value="Genomic_DNA"/>
</dbReference>
<dbReference type="InterPro" id="IPR051681">
    <property type="entry name" value="Ser/Thr_Kinases-Pseudokinases"/>
</dbReference>
<sequence length="318" mass="36748">MFGWIRKFFCNKPSSRVPEKDKRDPLRYHEWIDKNLEKSVIQIIDHSKFSDIKEIGKGAHGTAFSAEYNGVKIVYKETKDSEIKKIVNEIKQHMTVNKSEYIIKFLGITRDFKIVLQYANGGTLRKHLENKISDSIFKISWEELIKIAEQVIYGLRDLHENNVVHGDLHPKNILTHDDNGKFKVVIADFGSASKLDDSLISIHQEYFTLEYADPQLFIDPQMVRPNCKSDIYSLGVILWELTSGIRPFSKIPNKIALANHIARGKREKMVPGTPSSYAKLCEKCWRSNPKKRPELKEILLKLGKSKDVKKIISNKIRR</sequence>
<reference evidence="2 3" key="1">
    <citation type="submission" date="2018-06" db="EMBL/GenBank/DDBJ databases">
        <title>Comparative genomics reveals the genomic features of Rhizophagus irregularis, R. cerebriforme, R. diaphanum and Gigaspora rosea, and their symbiotic lifestyle signature.</title>
        <authorList>
            <person name="Morin E."/>
            <person name="San Clemente H."/>
            <person name="Chen E.C.H."/>
            <person name="De La Providencia I."/>
            <person name="Hainaut M."/>
            <person name="Kuo A."/>
            <person name="Kohler A."/>
            <person name="Murat C."/>
            <person name="Tang N."/>
            <person name="Roy S."/>
            <person name="Loubradou J."/>
            <person name="Henrissat B."/>
            <person name="Grigoriev I.V."/>
            <person name="Corradi N."/>
            <person name="Roux C."/>
            <person name="Martin F.M."/>
        </authorList>
    </citation>
    <scope>NUCLEOTIDE SEQUENCE [LARGE SCALE GENOMIC DNA]</scope>
    <source>
        <strain evidence="2 3">DAOM 194757</strain>
    </source>
</reference>
<dbReference type="PROSITE" id="PS50011">
    <property type="entry name" value="PROTEIN_KINASE_DOM"/>
    <property type="match status" value="1"/>
</dbReference>
<dbReference type="PIRSF" id="PIRSF000654">
    <property type="entry name" value="Integrin-linked_kinase"/>
    <property type="match status" value="1"/>
</dbReference>
<evidence type="ECO:0000313" key="3">
    <source>
        <dbReference type="Proteomes" id="UP000266673"/>
    </source>
</evidence>
<keyword evidence="2" id="KW-0808">Transferase</keyword>
<keyword evidence="2" id="KW-0418">Kinase</keyword>
<organism evidence="2 3">
    <name type="scientific">Gigaspora rosea</name>
    <dbReference type="NCBI Taxonomy" id="44941"/>
    <lineage>
        <taxon>Eukaryota</taxon>
        <taxon>Fungi</taxon>
        <taxon>Fungi incertae sedis</taxon>
        <taxon>Mucoromycota</taxon>
        <taxon>Glomeromycotina</taxon>
        <taxon>Glomeromycetes</taxon>
        <taxon>Diversisporales</taxon>
        <taxon>Gigasporaceae</taxon>
        <taxon>Gigaspora</taxon>
    </lineage>
</organism>
<dbReference type="GO" id="GO:0004674">
    <property type="term" value="F:protein serine/threonine kinase activity"/>
    <property type="evidence" value="ECO:0007669"/>
    <property type="project" value="TreeGrafter"/>
</dbReference>
<dbReference type="Gene3D" id="1.10.510.10">
    <property type="entry name" value="Transferase(Phosphotransferase) domain 1"/>
    <property type="match status" value="1"/>
</dbReference>
<comment type="caution">
    <text evidence="2">The sequence shown here is derived from an EMBL/GenBank/DDBJ whole genome shotgun (WGS) entry which is preliminary data.</text>
</comment>
<gene>
    <name evidence="2" type="ORF">C2G38_247370</name>
</gene>
<dbReference type="STRING" id="44941.A0A397UKT4"/>
<dbReference type="PRINTS" id="PR00109">
    <property type="entry name" value="TYRKINASE"/>
</dbReference>
<dbReference type="Proteomes" id="UP000266673">
    <property type="component" value="Unassembled WGS sequence"/>
</dbReference>
<name>A0A397UKT4_9GLOM</name>
<keyword evidence="3" id="KW-1185">Reference proteome</keyword>
<dbReference type="InterPro" id="IPR000719">
    <property type="entry name" value="Prot_kinase_dom"/>
</dbReference>
<accession>A0A397UKT4</accession>
<dbReference type="GO" id="GO:0005524">
    <property type="term" value="F:ATP binding"/>
    <property type="evidence" value="ECO:0007669"/>
    <property type="project" value="InterPro"/>
</dbReference>
<protein>
    <submittedName>
        <fullName evidence="2">Kinase-like domain-containing protein</fullName>
    </submittedName>
</protein>
<dbReference type="OrthoDB" id="10261027at2759"/>
<dbReference type="AlphaFoldDB" id="A0A397UKT4"/>
<dbReference type="PANTHER" id="PTHR44329">
    <property type="entry name" value="SERINE/THREONINE-PROTEIN KINASE TNNI3K-RELATED"/>
    <property type="match status" value="1"/>
</dbReference>
<dbReference type="Pfam" id="PF07714">
    <property type="entry name" value="PK_Tyr_Ser-Thr"/>
    <property type="match status" value="1"/>
</dbReference>